<protein>
    <submittedName>
        <fullName evidence="1">Uncharacterized protein</fullName>
    </submittedName>
</protein>
<accession>A0ABQ7YHR6</accession>
<dbReference type="EMBL" id="JAGKQM010000017">
    <property type="protein sequence ID" value="KAH0866848.1"/>
    <property type="molecule type" value="Genomic_DNA"/>
</dbReference>
<keyword evidence="2" id="KW-1185">Reference proteome</keyword>
<comment type="caution">
    <text evidence="1">The sequence shown here is derived from an EMBL/GenBank/DDBJ whole genome shotgun (WGS) entry which is preliminary data.</text>
</comment>
<evidence type="ECO:0000313" key="1">
    <source>
        <dbReference type="EMBL" id="KAH0866848.1"/>
    </source>
</evidence>
<gene>
    <name evidence="1" type="ORF">HID58_073870</name>
</gene>
<sequence length="71" mass="8176">MYMKKRGMKRNREGGGVLNLTSTTTVAMNKVVDEITVCIFISKTQDGYKKMTFPLQSIKRGTSWNLLKWMI</sequence>
<name>A0ABQ7YHR6_BRANA</name>
<evidence type="ECO:0000313" key="2">
    <source>
        <dbReference type="Proteomes" id="UP000824890"/>
    </source>
</evidence>
<proteinExistence type="predicted"/>
<reference evidence="1 2" key="1">
    <citation type="submission" date="2021-05" db="EMBL/GenBank/DDBJ databases">
        <title>Genome Assembly of Synthetic Allotetraploid Brassica napus Reveals Homoeologous Exchanges between Subgenomes.</title>
        <authorList>
            <person name="Davis J.T."/>
        </authorList>
    </citation>
    <scope>NUCLEOTIDE SEQUENCE [LARGE SCALE GENOMIC DNA]</scope>
    <source>
        <strain evidence="2">cv. Da-Ae</strain>
        <tissue evidence="1">Seedling</tissue>
    </source>
</reference>
<organism evidence="1 2">
    <name type="scientific">Brassica napus</name>
    <name type="common">Rape</name>
    <dbReference type="NCBI Taxonomy" id="3708"/>
    <lineage>
        <taxon>Eukaryota</taxon>
        <taxon>Viridiplantae</taxon>
        <taxon>Streptophyta</taxon>
        <taxon>Embryophyta</taxon>
        <taxon>Tracheophyta</taxon>
        <taxon>Spermatophyta</taxon>
        <taxon>Magnoliopsida</taxon>
        <taxon>eudicotyledons</taxon>
        <taxon>Gunneridae</taxon>
        <taxon>Pentapetalae</taxon>
        <taxon>rosids</taxon>
        <taxon>malvids</taxon>
        <taxon>Brassicales</taxon>
        <taxon>Brassicaceae</taxon>
        <taxon>Brassiceae</taxon>
        <taxon>Brassica</taxon>
    </lineage>
</organism>
<dbReference type="Proteomes" id="UP000824890">
    <property type="component" value="Unassembled WGS sequence"/>
</dbReference>